<reference evidence="2 3" key="1">
    <citation type="submission" date="2018-10" db="EMBL/GenBank/DDBJ databases">
        <title>Draft genome sequence of Bacillus salarius IM0101, isolated from a hypersaline soil in Inner Mongolia, China.</title>
        <authorList>
            <person name="Yamprayoonswat W."/>
            <person name="Boonvisut S."/>
            <person name="Jumpathong W."/>
            <person name="Sittihan S."/>
            <person name="Ruangsuj P."/>
            <person name="Wanthongcharoen S."/>
            <person name="Thongpramul N."/>
            <person name="Pimmason S."/>
            <person name="Yu B."/>
            <person name="Yasawong M."/>
        </authorList>
    </citation>
    <scope>NUCLEOTIDE SEQUENCE [LARGE SCALE GENOMIC DNA]</scope>
    <source>
        <strain evidence="2 3">IM0101</strain>
    </source>
</reference>
<organism evidence="2 3">
    <name type="scientific">Salibacterium salarium</name>
    <dbReference type="NCBI Taxonomy" id="284579"/>
    <lineage>
        <taxon>Bacteria</taxon>
        <taxon>Bacillati</taxon>
        <taxon>Bacillota</taxon>
        <taxon>Bacilli</taxon>
        <taxon>Bacillales</taxon>
        <taxon>Bacillaceae</taxon>
    </lineage>
</organism>
<dbReference type="AlphaFoldDB" id="A0A3R9PB05"/>
<dbReference type="Proteomes" id="UP000275076">
    <property type="component" value="Unassembled WGS sequence"/>
</dbReference>
<protein>
    <submittedName>
        <fullName evidence="2">Uncharacterized protein</fullName>
    </submittedName>
</protein>
<gene>
    <name evidence="2" type="ORF">D7Z54_04050</name>
</gene>
<keyword evidence="1" id="KW-0812">Transmembrane</keyword>
<keyword evidence="1" id="KW-0472">Membrane</keyword>
<dbReference type="EMBL" id="RBVX01000003">
    <property type="protein sequence ID" value="RSL34343.1"/>
    <property type="molecule type" value="Genomic_DNA"/>
</dbReference>
<accession>A0A3R9PB05</accession>
<sequence>MVPLSAGIGITFLYSCLLFHMSMNGAFLLTAVLPLVLVFLAGPDRPWPSYFLLGASEGFGVKMGVLWLVNACLLCYAATGSVTTYLLKRGDQE</sequence>
<evidence type="ECO:0000313" key="3">
    <source>
        <dbReference type="Proteomes" id="UP000275076"/>
    </source>
</evidence>
<feature type="transmembrane region" description="Helical" evidence="1">
    <location>
        <begin position="12"/>
        <end position="41"/>
    </location>
</feature>
<keyword evidence="1" id="KW-1133">Transmembrane helix</keyword>
<proteinExistence type="predicted"/>
<keyword evidence="3" id="KW-1185">Reference proteome</keyword>
<evidence type="ECO:0000313" key="2">
    <source>
        <dbReference type="EMBL" id="RSL34343.1"/>
    </source>
</evidence>
<evidence type="ECO:0000256" key="1">
    <source>
        <dbReference type="SAM" id="Phobius"/>
    </source>
</evidence>
<comment type="caution">
    <text evidence="2">The sequence shown here is derived from an EMBL/GenBank/DDBJ whole genome shotgun (WGS) entry which is preliminary data.</text>
</comment>
<name>A0A3R9PB05_9BACI</name>
<feature type="transmembrane region" description="Helical" evidence="1">
    <location>
        <begin position="61"/>
        <end position="87"/>
    </location>
</feature>